<evidence type="ECO:0000313" key="9">
    <source>
        <dbReference type="Proteomes" id="UP000824220"/>
    </source>
</evidence>
<dbReference type="Gene3D" id="1.20.1560.10">
    <property type="entry name" value="ABC transporter type 1, transmembrane domain"/>
    <property type="match status" value="1"/>
</dbReference>
<evidence type="ECO:0000256" key="4">
    <source>
        <dbReference type="ARBA" id="ARBA00023136"/>
    </source>
</evidence>
<dbReference type="AlphaFoldDB" id="A0A9D2H3H9"/>
<dbReference type="InterPro" id="IPR036640">
    <property type="entry name" value="ABC1_TM_sf"/>
</dbReference>
<dbReference type="EMBL" id="DXAM01000002">
    <property type="protein sequence ID" value="HJA03249.1"/>
    <property type="molecule type" value="Genomic_DNA"/>
</dbReference>
<dbReference type="InterPro" id="IPR011527">
    <property type="entry name" value="ABC1_TM_dom"/>
</dbReference>
<accession>A0A9D2H3H9</accession>
<sequence length="557" mass="59096">MAGPTTGRGTVRRLFREIRLSPSQVGGLILCALCGVAASAVAPLLVGRAVDALVAGAIARGLPAGLTPDEALRNLREQGRDGQAEVLSSLDFVPGSGVDVAAFAGILLTALALFGAAALLNWGQGAILNTAVHRGIRALRQRIDDAVVRTPLHHFDGQRRGDIVSRATNDVDVVTNALSQVLGQLLSTVLSVVVLFGIMFWLAPDLALITLILLPLAAYLTSIIIKKNRSRFITQMRATGAVTTRVDEMISGHEELVSLGGMDASRRRFRDANATLADSSWKAQFVAGLTGPVASLLSNLSFVAICLIGVLRVLSGTLTLGEIQVFVQYNRQLNQPVSQAAQVIGMLQAGVASADRIFEILDWPLDRDSDEGAVADGGGVLEFDDVRFAYEPEQKVLDGVSFVAPDGEAVALVGRTGAGKSTLIDLVCGFRHTDGGEVRLGGLDVRLWNVRALRERVGVVSQDTWIFHGTIRENIAYGTPDGSADDVEAAADVARVTAFARALPDGLDTVLDDGGTTLSHGERQLVCIARVFAKDPEVIILDEATTSVDTRTEMLIQ</sequence>
<evidence type="ECO:0000256" key="2">
    <source>
        <dbReference type="ARBA" id="ARBA00022692"/>
    </source>
</evidence>
<feature type="transmembrane region" description="Helical" evidence="5">
    <location>
        <begin position="25"/>
        <end position="46"/>
    </location>
</feature>
<dbReference type="PANTHER" id="PTHR43394:SF1">
    <property type="entry name" value="ATP-BINDING CASSETTE SUB-FAMILY B MEMBER 10, MITOCHONDRIAL"/>
    <property type="match status" value="1"/>
</dbReference>
<name>A0A9D2H3H9_9MICO</name>
<dbReference type="Pfam" id="PF00005">
    <property type="entry name" value="ABC_tran"/>
    <property type="match status" value="1"/>
</dbReference>
<keyword evidence="3 5" id="KW-1133">Transmembrane helix</keyword>
<evidence type="ECO:0000259" key="7">
    <source>
        <dbReference type="PROSITE" id="PS50929"/>
    </source>
</evidence>
<feature type="domain" description="ABC transporter" evidence="6">
    <location>
        <begin position="381"/>
        <end position="556"/>
    </location>
</feature>
<evidence type="ECO:0000256" key="1">
    <source>
        <dbReference type="ARBA" id="ARBA00004651"/>
    </source>
</evidence>
<dbReference type="PROSITE" id="PS50893">
    <property type="entry name" value="ABC_TRANSPORTER_2"/>
    <property type="match status" value="1"/>
</dbReference>
<feature type="non-terminal residue" evidence="8">
    <location>
        <position position="557"/>
    </location>
</feature>
<dbReference type="GO" id="GO:0005886">
    <property type="term" value="C:plasma membrane"/>
    <property type="evidence" value="ECO:0007669"/>
    <property type="project" value="UniProtKB-SubCell"/>
</dbReference>
<keyword evidence="8" id="KW-0547">Nucleotide-binding</keyword>
<dbReference type="SUPFAM" id="SSF90123">
    <property type="entry name" value="ABC transporter transmembrane region"/>
    <property type="match status" value="1"/>
</dbReference>
<evidence type="ECO:0000259" key="6">
    <source>
        <dbReference type="PROSITE" id="PS50893"/>
    </source>
</evidence>
<dbReference type="CDD" id="cd18547">
    <property type="entry name" value="ABC_6TM_Tm288_like"/>
    <property type="match status" value="1"/>
</dbReference>
<dbReference type="Pfam" id="PF00664">
    <property type="entry name" value="ABC_membrane"/>
    <property type="match status" value="1"/>
</dbReference>
<dbReference type="PROSITE" id="PS00211">
    <property type="entry name" value="ABC_TRANSPORTER_1"/>
    <property type="match status" value="1"/>
</dbReference>
<dbReference type="GO" id="GO:0005524">
    <property type="term" value="F:ATP binding"/>
    <property type="evidence" value="ECO:0007669"/>
    <property type="project" value="UniProtKB-KW"/>
</dbReference>
<feature type="transmembrane region" description="Helical" evidence="5">
    <location>
        <begin position="100"/>
        <end position="120"/>
    </location>
</feature>
<dbReference type="Gene3D" id="3.40.50.300">
    <property type="entry name" value="P-loop containing nucleotide triphosphate hydrolases"/>
    <property type="match status" value="1"/>
</dbReference>
<keyword evidence="2 5" id="KW-0812">Transmembrane</keyword>
<dbReference type="PROSITE" id="PS50929">
    <property type="entry name" value="ABC_TM1F"/>
    <property type="match status" value="1"/>
</dbReference>
<proteinExistence type="predicted"/>
<dbReference type="InterPro" id="IPR003439">
    <property type="entry name" value="ABC_transporter-like_ATP-bd"/>
</dbReference>
<gene>
    <name evidence="8" type="ORF">H9800_00090</name>
</gene>
<comment type="caution">
    <text evidence="8">The sequence shown here is derived from an EMBL/GenBank/DDBJ whole genome shotgun (WGS) entry which is preliminary data.</text>
</comment>
<evidence type="ECO:0000256" key="5">
    <source>
        <dbReference type="SAM" id="Phobius"/>
    </source>
</evidence>
<keyword evidence="8" id="KW-0067">ATP-binding</keyword>
<organism evidence="8 9">
    <name type="scientific">Candidatus Microbacterium stercoravium</name>
    <dbReference type="NCBI Taxonomy" id="2838697"/>
    <lineage>
        <taxon>Bacteria</taxon>
        <taxon>Bacillati</taxon>
        <taxon>Actinomycetota</taxon>
        <taxon>Actinomycetes</taxon>
        <taxon>Micrococcales</taxon>
        <taxon>Microbacteriaceae</taxon>
        <taxon>Microbacterium</taxon>
    </lineage>
</organism>
<dbReference type="SUPFAM" id="SSF52540">
    <property type="entry name" value="P-loop containing nucleoside triphosphate hydrolases"/>
    <property type="match status" value="1"/>
</dbReference>
<dbReference type="GO" id="GO:0015421">
    <property type="term" value="F:ABC-type oligopeptide transporter activity"/>
    <property type="evidence" value="ECO:0007669"/>
    <property type="project" value="TreeGrafter"/>
</dbReference>
<keyword evidence="4 5" id="KW-0472">Membrane</keyword>
<comment type="subcellular location">
    <subcellularLocation>
        <location evidence="1">Cell membrane</location>
        <topology evidence="1">Multi-pass membrane protein</topology>
    </subcellularLocation>
</comment>
<dbReference type="InterPro" id="IPR017871">
    <property type="entry name" value="ABC_transporter-like_CS"/>
</dbReference>
<evidence type="ECO:0000256" key="3">
    <source>
        <dbReference type="ARBA" id="ARBA00022989"/>
    </source>
</evidence>
<dbReference type="PANTHER" id="PTHR43394">
    <property type="entry name" value="ATP-DEPENDENT PERMEASE MDL1, MITOCHONDRIAL"/>
    <property type="match status" value="1"/>
</dbReference>
<feature type="transmembrane region" description="Helical" evidence="5">
    <location>
        <begin position="206"/>
        <end position="225"/>
    </location>
</feature>
<dbReference type="InterPro" id="IPR027417">
    <property type="entry name" value="P-loop_NTPase"/>
</dbReference>
<feature type="domain" description="ABC transmembrane type-1" evidence="7">
    <location>
        <begin position="27"/>
        <end position="349"/>
    </location>
</feature>
<dbReference type="GO" id="GO:0016887">
    <property type="term" value="F:ATP hydrolysis activity"/>
    <property type="evidence" value="ECO:0007669"/>
    <property type="project" value="InterPro"/>
</dbReference>
<evidence type="ECO:0000313" key="8">
    <source>
        <dbReference type="EMBL" id="HJA03249.1"/>
    </source>
</evidence>
<reference evidence="8" key="2">
    <citation type="submission" date="2021-04" db="EMBL/GenBank/DDBJ databases">
        <authorList>
            <person name="Gilroy R."/>
        </authorList>
    </citation>
    <scope>NUCLEOTIDE SEQUENCE</scope>
    <source>
        <strain evidence="8">ChiHjej8B7-3636</strain>
    </source>
</reference>
<reference evidence="8" key="1">
    <citation type="journal article" date="2021" name="PeerJ">
        <title>Extensive microbial diversity within the chicken gut microbiome revealed by metagenomics and culture.</title>
        <authorList>
            <person name="Gilroy R."/>
            <person name="Ravi A."/>
            <person name="Getino M."/>
            <person name="Pursley I."/>
            <person name="Horton D.L."/>
            <person name="Alikhan N.F."/>
            <person name="Baker D."/>
            <person name="Gharbi K."/>
            <person name="Hall N."/>
            <person name="Watson M."/>
            <person name="Adriaenssens E.M."/>
            <person name="Foster-Nyarko E."/>
            <person name="Jarju S."/>
            <person name="Secka A."/>
            <person name="Antonio M."/>
            <person name="Oren A."/>
            <person name="Chaudhuri R.R."/>
            <person name="La Ragione R."/>
            <person name="Hildebrand F."/>
            <person name="Pallen M.J."/>
        </authorList>
    </citation>
    <scope>NUCLEOTIDE SEQUENCE</scope>
    <source>
        <strain evidence="8">ChiHjej8B7-3636</strain>
    </source>
</reference>
<dbReference type="InterPro" id="IPR039421">
    <property type="entry name" value="Type_1_exporter"/>
</dbReference>
<dbReference type="Proteomes" id="UP000824220">
    <property type="component" value="Unassembled WGS sequence"/>
</dbReference>
<feature type="transmembrane region" description="Helical" evidence="5">
    <location>
        <begin position="181"/>
        <end position="200"/>
    </location>
</feature>
<protein>
    <submittedName>
        <fullName evidence="8">ABC transporter ATP-binding protein/permease</fullName>
    </submittedName>
</protein>